<evidence type="ECO:0000313" key="1">
    <source>
        <dbReference type="EMBL" id="KAL0158904.1"/>
    </source>
</evidence>
<proteinExistence type="predicted"/>
<evidence type="ECO:0000313" key="2">
    <source>
        <dbReference type="Proteomes" id="UP001529510"/>
    </source>
</evidence>
<reference evidence="1 2" key="1">
    <citation type="submission" date="2024-05" db="EMBL/GenBank/DDBJ databases">
        <title>Genome sequencing and assembly of Indian major carp, Cirrhinus mrigala (Hamilton, 1822).</title>
        <authorList>
            <person name="Mohindra V."/>
            <person name="Chowdhury L.M."/>
            <person name="Lal K."/>
            <person name="Jena J.K."/>
        </authorList>
    </citation>
    <scope>NUCLEOTIDE SEQUENCE [LARGE SCALE GENOMIC DNA]</scope>
    <source>
        <strain evidence="1">CM1030</strain>
        <tissue evidence="1">Blood</tissue>
    </source>
</reference>
<protein>
    <submittedName>
        <fullName evidence="1">Uncharacterized protein</fullName>
    </submittedName>
</protein>
<dbReference type="InterPro" id="IPR052434">
    <property type="entry name" value="Tectonic-like_complex_comp"/>
</dbReference>
<feature type="non-terminal residue" evidence="1">
    <location>
        <position position="51"/>
    </location>
</feature>
<name>A0ABD0NBC8_CIRMR</name>
<dbReference type="PANTHER" id="PTHR20837:SF7">
    <property type="entry name" value="COILED-COIL AND C2 DOMAIN-CONTAINING PROTEIN 2A"/>
    <property type="match status" value="1"/>
</dbReference>
<dbReference type="EMBL" id="JAMKFB020000023">
    <property type="protein sequence ID" value="KAL0158904.1"/>
    <property type="molecule type" value="Genomic_DNA"/>
</dbReference>
<organism evidence="1 2">
    <name type="scientific">Cirrhinus mrigala</name>
    <name type="common">Mrigala</name>
    <dbReference type="NCBI Taxonomy" id="683832"/>
    <lineage>
        <taxon>Eukaryota</taxon>
        <taxon>Metazoa</taxon>
        <taxon>Chordata</taxon>
        <taxon>Craniata</taxon>
        <taxon>Vertebrata</taxon>
        <taxon>Euteleostomi</taxon>
        <taxon>Actinopterygii</taxon>
        <taxon>Neopterygii</taxon>
        <taxon>Teleostei</taxon>
        <taxon>Ostariophysi</taxon>
        <taxon>Cypriniformes</taxon>
        <taxon>Cyprinidae</taxon>
        <taxon>Labeoninae</taxon>
        <taxon>Labeonini</taxon>
        <taxon>Cirrhinus</taxon>
    </lineage>
</organism>
<accession>A0ABD0NBC8</accession>
<gene>
    <name evidence="1" type="ORF">M9458_046980</name>
</gene>
<dbReference type="AlphaFoldDB" id="A0ABD0NBC8"/>
<keyword evidence="2" id="KW-1185">Reference proteome</keyword>
<dbReference type="Proteomes" id="UP001529510">
    <property type="component" value="Unassembled WGS sequence"/>
</dbReference>
<sequence length="51" mass="6252">IMEWRPRHPTRWNRYCISTLRQFLPKLELSGGREVAEEHRLELQSLLGEYR</sequence>
<dbReference type="PANTHER" id="PTHR20837">
    <property type="entry name" value="CENTROSOMAL PROTEIN-RELATED"/>
    <property type="match status" value="1"/>
</dbReference>
<comment type="caution">
    <text evidence="1">The sequence shown here is derived from an EMBL/GenBank/DDBJ whole genome shotgun (WGS) entry which is preliminary data.</text>
</comment>
<feature type="non-terminal residue" evidence="1">
    <location>
        <position position="1"/>
    </location>
</feature>